<gene>
    <name evidence="2" type="ORF">SAMN05443432_10679</name>
</gene>
<name>A0A1M7HP98_9RHOB</name>
<dbReference type="PANTHER" id="PTHR43194:SF2">
    <property type="entry name" value="PEROXISOMAL MEMBRANE PROTEIN LPX1"/>
    <property type="match status" value="1"/>
</dbReference>
<dbReference type="Pfam" id="PF12697">
    <property type="entry name" value="Abhydrolase_6"/>
    <property type="match status" value="1"/>
</dbReference>
<dbReference type="Proteomes" id="UP000322545">
    <property type="component" value="Unassembled WGS sequence"/>
</dbReference>
<dbReference type="PANTHER" id="PTHR43194">
    <property type="entry name" value="HYDROLASE ALPHA/BETA FOLD FAMILY"/>
    <property type="match status" value="1"/>
</dbReference>
<dbReference type="Gene3D" id="3.40.50.1820">
    <property type="entry name" value="alpha/beta hydrolase"/>
    <property type="match status" value="1"/>
</dbReference>
<dbReference type="AlphaFoldDB" id="A0A1M7HP98"/>
<dbReference type="InterPro" id="IPR029058">
    <property type="entry name" value="AB_hydrolase_fold"/>
</dbReference>
<evidence type="ECO:0000313" key="3">
    <source>
        <dbReference type="Proteomes" id="UP000322545"/>
    </source>
</evidence>
<dbReference type="InterPro" id="IPR050228">
    <property type="entry name" value="Carboxylesterase_BioH"/>
</dbReference>
<reference evidence="2 3" key="1">
    <citation type="submission" date="2016-11" db="EMBL/GenBank/DDBJ databases">
        <authorList>
            <person name="Varghese N."/>
            <person name="Submissions S."/>
        </authorList>
    </citation>
    <scope>NUCLEOTIDE SEQUENCE [LARGE SCALE GENOMIC DNA]</scope>
    <source>
        <strain evidence="2 3">DSM 28249</strain>
    </source>
</reference>
<dbReference type="EMBL" id="FRCB01000006">
    <property type="protein sequence ID" value="SHM30218.1"/>
    <property type="molecule type" value="Genomic_DNA"/>
</dbReference>
<dbReference type="InterPro" id="IPR000073">
    <property type="entry name" value="AB_hydrolase_1"/>
</dbReference>
<dbReference type="SUPFAM" id="SSF53474">
    <property type="entry name" value="alpha/beta-Hydrolases"/>
    <property type="match status" value="1"/>
</dbReference>
<evidence type="ECO:0000259" key="1">
    <source>
        <dbReference type="Pfam" id="PF12697"/>
    </source>
</evidence>
<feature type="domain" description="AB hydrolase-1" evidence="1">
    <location>
        <begin position="23"/>
        <end position="272"/>
    </location>
</feature>
<protein>
    <submittedName>
        <fullName evidence="2">Pimeloyl-ACP methyl ester carboxylesterase</fullName>
    </submittedName>
</protein>
<dbReference type="PRINTS" id="PR00111">
    <property type="entry name" value="ABHYDROLASE"/>
</dbReference>
<sequence>MPRDLRAGIETHWTTFGHGPRRVLAIHCSLAHAGSWAGLGARLAERMTLIAFDLPGHGQTAPWDAGMGEVQGLSAAMALDFATDLAAEASGEIATGTVDLMGHSFGATVALRLAVERPDLVRSLVLIEPVLFAVAFADDPGARARYEADMSGYARAIAAGDAVTAAREFTAIWGDGRDWDTLPETARAALARTIPMIDAAAPALMEDVAGVLTPGGLDRVACPVLLLGGSASPGITEAIAEGLAARLPHAARAMIGGAGHMAPITHPRQVASELQRFFDGV</sequence>
<proteinExistence type="predicted"/>
<accession>A0A1M7HP98</accession>
<dbReference type="RefSeq" id="WP_149779915.1">
    <property type="nucleotide sequence ID" value="NZ_FRCB01000006.1"/>
</dbReference>
<evidence type="ECO:0000313" key="2">
    <source>
        <dbReference type="EMBL" id="SHM30218.1"/>
    </source>
</evidence>
<keyword evidence="3" id="KW-1185">Reference proteome</keyword>
<organism evidence="2 3">
    <name type="scientific">Roseovarius litoreus</name>
    <dbReference type="NCBI Taxonomy" id="1155722"/>
    <lineage>
        <taxon>Bacteria</taxon>
        <taxon>Pseudomonadati</taxon>
        <taxon>Pseudomonadota</taxon>
        <taxon>Alphaproteobacteria</taxon>
        <taxon>Rhodobacterales</taxon>
        <taxon>Roseobacteraceae</taxon>
        <taxon>Roseovarius</taxon>
    </lineage>
</organism>